<dbReference type="EMBL" id="MOEN01000032">
    <property type="protein sequence ID" value="OMH40020.1"/>
    <property type="molecule type" value="Genomic_DNA"/>
</dbReference>
<evidence type="ECO:0000313" key="2">
    <source>
        <dbReference type="EMBL" id="OMH40020.1"/>
    </source>
</evidence>
<dbReference type="AlphaFoldDB" id="A0A1R1MJZ0"/>
<evidence type="ECO:0000313" key="3">
    <source>
        <dbReference type="Proteomes" id="UP000187408"/>
    </source>
</evidence>
<dbReference type="Proteomes" id="UP000187408">
    <property type="component" value="Unassembled WGS sequence"/>
</dbReference>
<dbReference type="PANTHER" id="PTHR33937">
    <property type="entry name" value="IRON-MOLYBDENUM PROTEIN-RELATED-RELATED"/>
    <property type="match status" value="1"/>
</dbReference>
<keyword evidence="3" id="KW-1185">Reference proteome</keyword>
<proteinExistence type="predicted"/>
<dbReference type="RefSeq" id="WP_076713452.1">
    <property type="nucleotide sequence ID" value="NZ_MOEN01000032.1"/>
</dbReference>
<accession>A0A1R1MJZ0</accession>
<evidence type="ECO:0000259" key="1">
    <source>
        <dbReference type="Pfam" id="PF02579"/>
    </source>
</evidence>
<gene>
    <name evidence="2" type="ORF">BLW93_07375</name>
</gene>
<dbReference type="STRING" id="1914305.BLW93_07375"/>
<dbReference type="Pfam" id="PF02579">
    <property type="entry name" value="Nitro_FeMo-Co"/>
    <property type="match status" value="1"/>
</dbReference>
<reference evidence="2 3" key="1">
    <citation type="submission" date="2016-10" db="EMBL/GenBank/DDBJ databases">
        <title>Genome sequence of a sulfur-reducing bacterium Desulfurobacterium indicum K6013.</title>
        <authorList>
            <person name="Cao J."/>
            <person name="Shao Z."/>
            <person name="Alain K."/>
            <person name="Jebbar M."/>
        </authorList>
    </citation>
    <scope>NUCLEOTIDE SEQUENCE [LARGE SCALE GENOMIC DNA]</scope>
    <source>
        <strain evidence="2 3">K6013</strain>
    </source>
</reference>
<dbReference type="InterPro" id="IPR003731">
    <property type="entry name" value="Di-Nase_FeMo-co_biosynth"/>
</dbReference>
<dbReference type="Gene3D" id="3.30.420.130">
    <property type="entry name" value="Dinitrogenase iron-molybdenum cofactor biosynthesis domain"/>
    <property type="match status" value="1"/>
</dbReference>
<organism evidence="2 3">
    <name type="scientific">Desulfurobacterium indicum</name>
    <dbReference type="NCBI Taxonomy" id="1914305"/>
    <lineage>
        <taxon>Bacteria</taxon>
        <taxon>Pseudomonadati</taxon>
        <taxon>Aquificota</taxon>
        <taxon>Aquificia</taxon>
        <taxon>Desulfurobacteriales</taxon>
        <taxon>Desulfurobacteriaceae</taxon>
        <taxon>Desulfurobacterium</taxon>
    </lineage>
</organism>
<dbReference type="InterPro" id="IPR036105">
    <property type="entry name" value="DiNase_FeMo-co_biosyn_sf"/>
</dbReference>
<dbReference type="PANTHER" id="PTHR33937:SF2">
    <property type="entry name" value="DINITROGENASE IRON-MOLYBDENUM COFACTOR BIOSYNTHESIS DOMAIN-CONTAINING PROTEIN"/>
    <property type="match status" value="1"/>
</dbReference>
<dbReference type="SUPFAM" id="SSF53146">
    <property type="entry name" value="Nitrogenase accessory factor-like"/>
    <property type="match status" value="1"/>
</dbReference>
<feature type="domain" description="Dinitrogenase iron-molybdenum cofactor biosynthesis" evidence="1">
    <location>
        <begin position="18"/>
        <end position="86"/>
    </location>
</feature>
<name>A0A1R1MJZ0_9BACT</name>
<dbReference type="OrthoDB" id="9807451at2"/>
<dbReference type="InterPro" id="IPR051840">
    <property type="entry name" value="NifX/NifY_domain"/>
</dbReference>
<comment type="caution">
    <text evidence="2">The sequence shown here is derived from an EMBL/GenBank/DDBJ whole genome shotgun (WGS) entry which is preliminary data.</text>
</comment>
<protein>
    <recommendedName>
        <fullName evidence="1">Dinitrogenase iron-molybdenum cofactor biosynthesis domain-containing protein</fullName>
    </recommendedName>
</protein>
<sequence>MKIAVPVTEDKRETEVTEFGRAPFFAIIEENNVRFVKNPGSEASSGAGVKASQFIINEGVEKVILKKPAGPHASSALEQAGIKVEIREGLKTLNEIF</sequence>